<dbReference type="Proteomes" id="UP001211065">
    <property type="component" value="Unassembled WGS sequence"/>
</dbReference>
<dbReference type="PANTHER" id="PTHR43323">
    <property type="entry name" value="3-HYDROXY-3-METHYLGLUTARYL COENZYME A SYNTHASE"/>
    <property type="match status" value="1"/>
</dbReference>
<dbReference type="InterPro" id="IPR013528">
    <property type="entry name" value="HMG_CoA_synth_N"/>
</dbReference>
<comment type="function">
    <text evidence="5">Catalyzes the condensation of acetyl-CoA with acetoacetyl-CoA to form HMG-CoA.</text>
</comment>
<dbReference type="Pfam" id="PF08540">
    <property type="entry name" value="HMG_CoA_synt_C"/>
    <property type="match status" value="1"/>
</dbReference>
<dbReference type="AlphaFoldDB" id="A0AAD5TTH8"/>
<dbReference type="PANTHER" id="PTHR43323:SF2">
    <property type="entry name" value="HYDROXYMETHYLGLUTARYL-COA SYNTHASE"/>
    <property type="match status" value="1"/>
</dbReference>
<keyword evidence="9" id="KW-1185">Reference proteome</keyword>
<evidence type="ECO:0000256" key="3">
    <source>
        <dbReference type="PIRSR" id="PIRSR610122-1"/>
    </source>
</evidence>
<evidence type="ECO:0000256" key="2">
    <source>
        <dbReference type="ARBA" id="ARBA00022679"/>
    </source>
</evidence>
<protein>
    <recommendedName>
        <fullName evidence="5">Hydroxymethylglutaryl-CoA synthase</fullName>
        <shortName evidence="5">HMG-CoA synthase</shortName>
        <ecNumber evidence="5">2.3.3.10</ecNumber>
    </recommendedName>
    <alternativeName>
        <fullName evidence="5">3-hydroxy-3-methylglutaryl coenzyme A synthase</fullName>
    </alternativeName>
</protein>
<organism evidence="8 9">
    <name type="scientific">Clydaea vesicula</name>
    <dbReference type="NCBI Taxonomy" id="447962"/>
    <lineage>
        <taxon>Eukaryota</taxon>
        <taxon>Fungi</taxon>
        <taxon>Fungi incertae sedis</taxon>
        <taxon>Chytridiomycota</taxon>
        <taxon>Chytridiomycota incertae sedis</taxon>
        <taxon>Chytridiomycetes</taxon>
        <taxon>Lobulomycetales</taxon>
        <taxon>Lobulomycetaceae</taxon>
        <taxon>Clydaea</taxon>
    </lineage>
</organism>
<feature type="binding site" evidence="4">
    <location>
        <position position="268"/>
    </location>
    <ligand>
        <name>CoA</name>
        <dbReference type="ChEBI" id="CHEBI:57287"/>
    </ligand>
</feature>
<dbReference type="FunFam" id="3.40.47.10:FF:000008">
    <property type="entry name" value="3-hydroxy-3-methylglutaryl coenzyme A synthase"/>
    <property type="match status" value="1"/>
</dbReference>
<keyword evidence="2 5" id="KW-0808">Transferase</keyword>
<reference evidence="8" key="1">
    <citation type="submission" date="2020-05" db="EMBL/GenBank/DDBJ databases">
        <title>Phylogenomic resolution of chytrid fungi.</title>
        <authorList>
            <person name="Stajich J.E."/>
            <person name="Amses K."/>
            <person name="Simmons R."/>
            <person name="Seto K."/>
            <person name="Myers J."/>
            <person name="Bonds A."/>
            <person name="Quandt C.A."/>
            <person name="Barry K."/>
            <person name="Liu P."/>
            <person name="Grigoriev I."/>
            <person name="Longcore J.E."/>
            <person name="James T.Y."/>
        </authorList>
    </citation>
    <scope>NUCLEOTIDE SEQUENCE</scope>
    <source>
        <strain evidence="8">JEL0476</strain>
    </source>
</reference>
<comment type="caution">
    <text evidence="8">The sequence shown here is derived from an EMBL/GenBank/DDBJ whole genome shotgun (WGS) entry which is preliminary data.</text>
</comment>
<dbReference type="EC" id="2.3.3.10" evidence="5"/>
<dbReference type="GO" id="GO:0010142">
    <property type="term" value="P:farnesyl diphosphate biosynthetic process, mevalonate pathway"/>
    <property type="evidence" value="ECO:0007669"/>
    <property type="project" value="InterPro"/>
</dbReference>
<dbReference type="GO" id="GO:0006084">
    <property type="term" value="P:acetyl-CoA metabolic process"/>
    <property type="evidence" value="ECO:0007669"/>
    <property type="project" value="InterPro"/>
</dbReference>
<evidence type="ECO:0000259" key="7">
    <source>
        <dbReference type="Pfam" id="PF08540"/>
    </source>
</evidence>
<gene>
    <name evidence="8" type="ORF">HK099_002403</name>
</gene>
<feature type="binding site" evidence="4">
    <location>
        <position position="264"/>
    </location>
    <ligand>
        <name>CoA</name>
        <dbReference type="ChEBI" id="CHEBI:57287"/>
    </ligand>
</feature>
<proteinExistence type="inferred from homology"/>
<feature type="domain" description="Hydroxymethylglutaryl-coenzyme A synthase C-terminal" evidence="7">
    <location>
        <begin position="183"/>
        <end position="456"/>
    </location>
</feature>
<dbReference type="Gene3D" id="3.40.47.10">
    <property type="match status" value="1"/>
</dbReference>
<feature type="non-terminal residue" evidence="8">
    <location>
        <position position="1"/>
    </location>
</feature>
<dbReference type="CDD" id="cd00827">
    <property type="entry name" value="init_cond_enzymes"/>
    <property type="match status" value="1"/>
</dbReference>
<evidence type="ECO:0000256" key="4">
    <source>
        <dbReference type="PIRSR" id="PIRSR610122-2"/>
    </source>
</evidence>
<feature type="active site" description="Acyl-thioester intermediate" evidence="3">
    <location>
        <position position="125"/>
    </location>
</feature>
<evidence type="ECO:0000259" key="6">
    <source>
        <dbReference type="Pfam" id="PF01154"/>
    </source>
</evidence>
<evidence type="ECO:0000256" key="1">
    <source>
        <dbReference type="ARBA" id="ARBA00007061"/>
    </source>
</evidence>
<name>A0AAD5TTH8_9FUNG</name>
<dbReference type="GO" id="GO:0006696">
    <property type="term" value="P:ergosterol biosynthetic process"/>
    <property type="evidence" value="ECO:0007669"/>
    <property type="project" value="TreeGrafter"/>
</dbReference>
<feature type="active site" description="Proton donor/acceptor" evidence="3">
    <location>
        <position position="91"/>
    </location>
</feature>
<feature type="active site" description="Proton donor/acceptor" evidence="3">
    <location>
        <position position="259"/>
    </location>
</feature>
<comment type="similarity">
    <text evidence="1 5">Belongs to the thiolase-like superfamily. HMG-CoA synthase family.</text>
</comment>
<dbReference type="InterPro" id="IPR016039">
    <property type="entry name" value="Thiolase-like"/>
</dbReference>
<feature type="binding site" evidence="4">
    <location>
        <position position="163"/>
    </location>
    <ligand>
        <name>CoA</name>
        <dbReference type="ChEBI" id="CHEBI:57287"/>
    </ligand>
</feature>
<dbReference type="InterPro" id="IPR010122">
    <property type="entry name" value="HMG_CoA_synthase_euk"/>
</dbReference>
<evidence type="ECO:0000313" key="9">
    <source>
        <dbReference type="Proteomes" id="UP001211065"/>
    </source>
</evidence>
<dbReference type="Pfam" id="PF01154">
    <property type="entry name" value="HMG_CoA_synt_N"/>
    <property type="match status" value="1"/>
</dbReference>
<dbReference type="GO" id="GO:0004421">
    <property type="term" value="F:hydroxymethylglutaryl-CoA synthase activity"/>
    <property type="evidence" value="ECO:0007669"/>
    <property type="project" value="UniProtKB-EC"/>
</dbReference>
<feature type="domain" description="Hydroxymethylglutaryl-coenzyme A synthase N-terminal" evidence="6">
    <location>
        <begin position="10"/>
        <end position="182"/>
    </location>
</feature>
<feature type="binding site" evidence="4">
    <location>
        <position position="217"/>
    </location>
    <ligand>
        <name>CoA</name>
        <dbReference type="ChEBI" id="CHEBI:57287"/>
    </ligand>
</feature>
<accession>A0AAD5TTH8</accession>
<dbReference type="SUPFAM" id="SSF53901">
    <property type="entry name" value="Thiolase-like"/>
    <property type="match status" value="2"/>
</dbReference>
<comment type="catalytic activity">
    <reaction evidence="5">
        <text>acetoacetyl-CoA + acetyl-CoA + H2O = (3S)-3-hydroxy-3-methylglutaryl-CoA + CoA + H(+)</text>
        <dbReference type="Rhea" id="RHEA:10188"/>
        <dbReference type="ChEBI" id="CHEBI:15377"/>
        <dbReference type="ChEBI" id="CHEBI:15378"/>
        <dbReference type="ChEBI" id="CHEBI:43074"/>
        <dbReference type="ChEBI" id="CHEBI:57286"/>
        <dbReference type="ChEBI" id="CHEBI:57287"/>
        <dbReference type="ChEBI" id="CHEBI:57288"/>
        <dbReference type="EC" id="2.3.3.10"/>
    </reaction>
</comment>
<dbReference type="EMBL" id="JADGJW010001795">
    <property type="protein sequence ID" value="KAJ3201020.1"/>
    <property type="molecule type" value="Genomic_DNA"/>
</dbReference>
<dbReference type="NCBIfam" id="TIGR01833">
    <property type="entry name" value="HMG-CoA-S_euk"/>
    <property type="match status" value="1"/>
</dbReference>
<evidence type="ECO:0000256" key="5">
    <source>
        <dbReference type="RuleBase" id="RU364071"/>
    </source>
</evidence>
<sequence>MLGNFTHSPPPNIGIVAIEAHIPKKYVNQDELEDFDGVSKGKYTIGLGQLNMAICDDRHDINSICLSVVSSLIKKYKIKFSDIGRLEVGTETIIDKSKSVKTVLMQLFKESGNFDVEGVDTTNACYGATNALFNAVNWIESSYWDGRYALVVSADIAVYKTGNARPTGGAGAVAMLIGPNAPIVFDNGIRASHMDHLYDFYKPDLHSEYPIVDGPLSNKSYITAVDATYNLFLNKIEKRYKDTASKLNSENLADYFLFHSPYVKLVQKSFARLAFNDFKRHPENEKFSNLGLEKYADIPLEETYTNKDMEKIFMNLTKKDFLKKVDPGLTVSKNLGNMYCASLYGGLVSLIGGVDSEDLQNKRIALFSYGSGMASSMFSMKVVSSTEKMKEKLDLEHKLKNRTKITPQEFNSIMELREKCHNMKDYKPVGGIQENLDMWKDDYYLDFVDEKFRRNYLK</sequence>
<evidence type="ECO:0000313" key="8">
    <source>
        <dbReference type="EMBL" id="KAJ3201020.1"/>
    </source>
</evidence>
<dbReference type="InterPro" id="IPR013746">
    <property type="entry name" value="HMG_CoA_synt_C_dom"/>
</dbReference>